<sequence>MDNGIAHDREDAKVCQYCGCRDMPLLRDYTAEHERAVNLGGDAVRALDADDRDTARRLADRLVIELRSHWRGEEDGLFAQLLDTDRDLFAGYIDPLIAEHRELNAFLTSMDLSDPADRDRFRREVDGLHRHIAKEEDALFPASVTTLDGDQWDAAIAAWEHAHPGEKLLDHGV</sequence>
<keyword evidence="3" id="KW-1185">Reference proteome</keyword>
<reference evidence="2 3" key="1">
    <citation type="submission" date="2012-02" db="EMBL/GenBank/DDBJ databases">
        <title>Whole genome shotgun sequence of Gordonia terrae NBRC 100016.</title>
        <authorList>
            <person name="Takarada H."/>
            <person name="Hosoyama A."/>
            <person name="Tsuchikane K."/>
            <person name="Katsumata H."/>
            <person name="Yamazaki S."/>
            <person name="Fujita N."/>
        </authorList>
    </citation>
    <scope>NUCLEOTIDE SEQUENCE [LARGE SCALE GENOMIC DNA]</scope>
    <source>
        <strain evidence="2 3">NBRC 100016</strain>
    </source>
</reference>
<proteinExistence type="predicted"/>
<name>A0ABQ0HEL5_9ACTN</name>
<organism evidence="2 3">
    <name type="scientific">Gordonia terrae NBRC 100016</name>
    <dbReference type="NCBI Taxonomy" id="1089454"/>
    <lineage>
        <taxon>Bacteria</taxon>
        <taxon>Bacillati</taxon>
        <taxon>Actinomycetota</taxon>
        <taxon>Actinomycetes</taxon>
        <taxon>Mycobacteriales</taxon>
        <taxon>Gordoniaceae</taxon>
        <taxon>Gordonia</taxon>
    </lineage>
</organism>
<dbReference type="Proteomes" id="UP000004881">
    <property type="component" value="Unassembled WGS sequence"/>
</dbReference>
<protein>
    <recommendedName>
        <fullName evidence="1">Hemerythrin-like domain-containing protein</fullName>
    </recommendedName>
</protein>
<dbReference type="InterPro" id="IPR012312">
    <property type="entry name" value="Hemerythrin-like"/>
</dbReference>
<dbReference type="EMBL" id="BAFD01000063">
    <property type="protein sequence ID" value="GAB44322.1"/>
    <property type="molecule type" value="Genomic_DNA"/>
</dbReference>
<dbReference type="Pfam" id="PF01814">
    <property type="entry name" value="Hemerythrin"/>
    <property type="match status" value="1"/>
</dbReference>
<gene>
    <name evidence="2" type="ORF">GOTRE_063_00120</name>
</gene>
<comment type="caution">
    <text evidence="2">The sequence shown here is derived from an EMBL/GenBank/DDBJ whole genome shotgun (WGS) entry which is preliminary data.</text>
</comment>
<evidence type="ECO:0000313" key="2">
    <source>
        <dbReference type="EMBL" id="GAB44322.1"/>
    </source>
</evidence>
<dbReference type="Gene3D" id="1.20.120.520">
    <property type="entry name" value="nmb1532 protein domain like"/>
    <property type="match status" value="1"/>
</dbReference>
<evidence type="ECO:0000313" key="3">
    <source>
        <dbReference type="Proteomes" id="UP000004881"/>
    </source>
</evidence>
<feature type="domain" description="Hemerythrin-like" evidence="1">
    <location>
        <begin position="28"/>
        <end position="142"/>
    </location>
</feature>
<evidence type="ECO:0000259" key="1">
    <source>
        <dbReference type="Pfam" id="PF01814"/>
    </source>
</evidence>
<accession>A0ABQ0HEL5</accession>